<feature type="region of interest" description="Disordered" evidence="3">
    <location>
        <begin position="1"/>
        <end position="20"/>
    </location>
</feature>
<dbReference type="InterPro" id="IPR011059">
    <property type="entry name" value="Metal-dep_hydrolase_composite"/>
</dbReference>
<dbReference type="InterPro" id="IPR032466">
    <property type="entry name" value="Metal_Hydrolase"/>
</dbReference>
<comment type="similarity">
    <text evidence="1">Belongs to the metallo-dependent hydrolases superfamily. ATZ/TRZ family.</text>
</comment>
<evidence type="ECO:0000313" key="6">
    <source>
        <dbReference type="Proteomes" id="UP000290637"/>
    </source>
</evidence>
<dbReference type="AlphaFoldDB" id="A0A4P6KT77"/>
<name>A0A4P6KT77_9BURK</name>
<feature type="domain" description="Amidohydrolase-related" evidence="4">
    <location>
        <begin position="245"/>
        <end position="395"/>
    </location>
</feature>
<sequence>MEDTMIQFNGGQPQGGAQHQGRRKILAGDVVTMDAGRRIVRHGRVCIDGAAIAAVLAPGEPLPAGFGDVDVTETAGTIFPGLVDLHNHLTYNMLPLWQVQKRYTNRNQWRTQEASYQSDVARPASLLARHPDPGYTRAIIRYAECRSLFGGVTTAQGMSLSSSHGTRKLFEGLVRNVEQPLEHDWPIAGCQTLDFHPEEIRSKLVPALATGMPFFYHLSEGTDRLARQRFRDLLLNDGRWAVGKSMICIHCVGLKSRDFSVMARTAGMVWSPTSNLLLYGRTADVAAAKKRGVPIALGADWSPSGCKNLLGELKVARAVSARRSTGGDSLFTPRELVEMVTSVPATMLGWAKHIGSIATGLRADLLVIDGTHADPYTALIDAGESAIRAILIDGRIRVGEAAAFTVGDPLTSESFTIGGKEYHIDLVEEGDDAMGGMTLAAAVDKLAHGLAHLPELAEESAQPAPAMARGAAPEWRLDLEMEDHDDHVHMGARAHAAPAGIALRAAADTPVRRMALDPITAVDDNRFIERLLGNPNLPGYVRKSLRQ</sequence>
<dbReference type="InterPro" id="IPR006680">
    <property type="entry name" value="Amidohydro-rel"/>
</dbReference>
<keyword evidence="6" id="KW-1185">Reference proteome</keyword>
<proteinExistence type="inferred from homology"/>
<dbReference type="KEGG" id="plue:EWM63_00860"/>
<gene>
    <name evidence="5" type="ORF">EWM63_00860</name>
</gene>
<evidence type="ECO:0000256" key="2">
    <source>
        <dbReference type="ARBA" id="ARBA00022801"/>
    </source>
</evidence>
<dbReference type="Proteomes" id="UP000290637">
    <property type="component" value="Chromosome"/>
</dbReference>
<dbReference type="Pfam" id="PF01979">
    <property type="entry name" value="Amidohydro_1"/>
    <property type="match status" value="1"/>
</dbReference>
<evidence type="ECO:0000256" key="1">
    <source>
        <dbReference type="ARBA" id="ARBA00006745"/>
    </source>
</evidence>
<evidence type="ECO:0000256" key="3">
    <source>
        <dbReference type="SAM" id="MobiDB-lite"/>
    </source>
</evidence>
<dbReference type="SUPFAM" id="SSF51338">
    <property type="entry name" value="Composite domain of metallo-dependent hydrolases"/>
    <property type="match status" value="1"/>
</dbReference>
<dbReference type="Gene3D" id="2.30.40.10">
    <property type="entry name" value="Urease, subunit C, domain 1"/>
    <property type="match status" value="2"/>
</dbReference>
<evidence type="ECO:0000313" key="5">
    <source>
        <dbReference type="EMBL" id="QBE61725.1"/>
    </source>
</evidence>
<keyword evidence="2 5" id="KW-0378">Hydrolase</keyword>
<dbReference type="PANTHER" id="PTHR43794:SF11">
    <property type="entry name" value="AMIDOHYDROLASE-RELATED DOMAIN-CONTAINING PROTEIN"/>
    <property type="match status" value="1"/>
</dbReference>
<reference evidence="5 6" key="1">
    <citation type="submission" date="2019-02" db="EMBL/GenBank/DDBJ databases">
        <title>Draft Genome Sequences of Six Type Strains of the Genus Massilia.</title>
        <authorList>
            <person name="Miess H."/>
            <person name="Frediansyhah A."/>
            <person name="Gross H."/>
        </authorList>
    </citation>
    <scope>NUCLEOTIDE SEQUENCE [LARGE SCALE GENOMIC DNA]</scope>
    <source>
        <strain evidence="5 6">DSM 17473</strain>
    </source>
</reference>
<dbReference type="InterPro" id="IPR050287">
    <property type="entry name" value="MTA/SAH_deaminase"/>
</dbReference>
<dbReference type="EMBL" id="CP035913">
    <property type="protein sequence ID" value="QBE61725.1"/>
    <property type="molecule type" value="Genomic_DNA"/>
</dbReference>
<dbReference type="PANTHER" id="PTHR43794">
    <property type="entry name" value="AMINOHYDROLASE SSNA-RELATED"/>
    <property type="match status" value="1"/>
</dbReference>
<accession>A0A4P6KT77</accession>
<dbReference type="Gene3D" id="3.20.20.140">
    <property type="entry name" value="Metal-dependent hydrolases"/>
    <property type="match status" value="2"/>
</dbReference>
<protein>
    <submittedName>
        <fullName evidence="5">Amidohydrolase</fullName>
    </submittedName>
</protein>
<organism evidence="5 6">
    <name type="scientific">Pseudoduganella lutea</name>
    <dbReference type="NCBI Taxonomy" id="321985"/>
    <lineage>
        <taxon>Bacteria</taxon>
        <taxon>Pseudomonadati</taxon>
        <taxon>Pseudomonadota</taxon>
        <taxon>Betaproteobacteria</taxon>
        <taxon>Burkholderiales</taxon>
        <taxon>Oxalobacteraceae</taxon>
        <taxon>Telluria group</taxon>
        <taxon>Pseudoduganella</taxon>
    </lineage>
</organism>
<dbReference type="SUPFAM" id="SSF51556">
    <property type="entry name" value="Metallo-dependent hydrolases"/>
    <property type="match status" value="1"/>
</dbReference>
<evidence type="ECO:0000259" key="4">
    <source>
        <dbReference type="Pfam" id="PF01979"/>
    </source>
</evidence>
<dbReference type="GO" id="GO:0016810">
    <property type="term" value="F:hydrolase activity, acting on carbon-nitrogen (but not peptide) bonds"/>
    <property type="evidence" value="ECO:0007669"/>
    <property type="project" value="InterPro"/>
</dbReference>
<dbReference type="OrthoDB" id="9782972at2"/>